<protein>
    <recommendedName>
        <fullName evidence="9">Cobalamin biosynthesis protein CobD</fullName>
    </recommendedName>
</protein>
<evidence type="ECO:0000256" key="6">
    <source>
        <dbReference type="ARBA" id="ARBA00022692"/>
    </source>
</evidence>
<sequence>MIAALLALIADGLFGWPDRLYHRIGHPVTWLGALIAGLESRLNHGPHRILKGGLATLLTIAAATLPAWALAELAGPLIAGLLAWPLIAARSLNDHLAAVARPLAAGDLAGARRATAMIVGRDVTRADDAALSRASLESLAENASDGVIAPLFWLAVAGLPGVSAYKAINTLDSMIGHRNDRYEQFGKIAARLDDVANLIPARLTALLFALAAGSMKPLRAAFAEAHLHRSPNAGWPEAAMASALGVRLSGPRQYGDRLSDEPWLNGSARDPGAGDITRGLRLYRRALMVLAGMLAAGGLMAAIG</sequence>
<evidence type="ECO:0000256" key="7">
    <source>
        <dbReference type="ARBA" id="ARBA00022989"/>
    </source>
</evidence>
<keyword evidence="7 9" id="KW-1133">Transmembrane helix</keyword>
<dbReference type="GO" id="GO:0005886">
    <property type="term" value="C:plasma membrane"/>
    <property type="evidence" value="ECO:0007669"/>
    <property type="project" value="UniProtKB-SubCell"/>
</dbReference>
<comment type="caution">
    <text evidence="9">Lacks conserved residue(s) required for the propagation of feature annotation.</text>
</comment>
<keyword evidence="6 9" id="KW-0812">Transmembrane</keyword>
<comment type="subcellular location">
    <subcellularLocation>
        <location evidence="1 9">Cell membrane</location>
        <topology evidence="1 9">Multi-pass membrane protein</topology>
    </subcellularLocation>
</comment>
<dbReference type="Proteomes" id="UP000234530">
    <property type="component" value="Chromosome"/>
</dbReference>
<reference evidence="10 11" key="1">
    <citation type="journal article" date="2013" name="Antonie Van Leeuwenhoek">
        <title>Paracoccus zhejiangensis sp. nov., isolated from activated sludge in wastewater-treatment system.</title>
        <authorList>
            <person name="Wu Z.G."/>
            <person name="Zhang D.F."/>
            <person name="Liu Y.L."/>
            <person name="Wang F."/>
            <person name="Jiang X."/>
            <person name="Li C."/>
            <person name="Li S.P."/>
            <person name="Hong Q."/>
            <person name="Li W.J."/>
        </authorList>
    </citation>
    <scope>NUCLEOTIDE SEQUENCE [LARGE SCALE GENOMIC DNA]</scope>
    <source>
        <strain evidence="10 11">J6</strain>
    </source>
</reference>
<accession>A0A2H5EWM0</accession>
<evidence type="ECO:0000256" key="9">
    <source>
        <dbReference type="HAMAP-Rule" id="MF_00024"/>
    </source>
</evidence>
<evidence type="ECO:0000313" key="11">
    <source>
        <dbReference type="Proteomes" id="UP000234530"/>
    </source>
</evidence>
<evidence type="ECO:0000313" key="10">
    <source>
        <dbReference type="EMBL" id="AUH63708.1"/>
    </source>
</evidence>
<dbReference type="RefSeq" id="WP_101751750.1">
    <property type="nucleotide sequence ID" value="NZ_CP025430.1"/>
</dbReference>
<keyword evidence="8 9" id="KW-0472">Membrane</keyword>
<evidence type="ECO:0000256" key="5">
    <source>
        <dbReference type="ARBA" id="ARBA00022573"/>
    </source>
</evidence>
<evidence type="ECO:0000256" key="1">
    <source>
        <dbReference type="ARBA" id="ARBA00004651"/>
    </source>
</evidence>
<dbReference type="Pfam" id="PF03186">
    <property type="entry name" value="CobD_Cbib"/>
    <property type="match status" value="1"/>
</dbReference>
<feature type="transmembrane region" description="Helical" evidence="9">
    <location>
        <begin position="54"/>
        <end position="87"/>
    </location>
</feature>
<feature type="transmembrane region" description="Helical" evidence="9">
    <location>
        <begin position="25"/>
        <end position="42"/>
    </location>
</feature>
<evidence type="ECO:0000256" key="4">
    <source>
        <dbReference type="ARBA" id="ARBA00022475"/>
    </source>
</evidence>
<proteinExistence type="inferred from homology"/>
<feature type="transmembrane region" description="Helical" evidence="9">
    <location>
        <begin position="147"/>
        <end position="168"/>
    </location>
</feature>
<keyword evidence="4 9" id="KW-1003">Cell membrane</keyword>
<organism evidence="10 11">
    <name type="scientific">Paracoccus zhejiangensis</name>
    <dbReference type="NCBI Taxonomy" id="1077935"/>
    <lineage>
        <taxon>Bacteria</taxon>
        <taxon>Pseudomonadati</taxon>
        <taxon>Pseudomonadota</taxon>
        <taxon>Alphaproteobacteria</taxon>
        <taxon>Rhodobacterales</taxon>
        <taxon>Paracoccaceae</taxon>
        <taxon>Paracoccus</taxon>
    </lineage>
</organism>
<gene>
    <name evidence="9 10" type="primary">cobD</name>
    <name evidence="10" type="ORF">CX676_05645</name>
</gene>
<dbReference type="GO" id="GO:0048472">
    <property type="term" value="F:threonine-phosphate decarboxylase activity"/>
    <property type="evidence" value="ECO:0007669"/>
    <property type="project" value="InterPro"/>
</dbReference>
<dbReference type="NCBIfam" id="TIGR00380">
    <property type="entry name" value="cobal_cbiB"/>
    <property type="match status" value="1"/>
</dbReference>
<dbReference type="OrthoDB" id="9811967at2"/>
<evidence type="ECO:0000256" key="2">
    <source>
        <dbReference type="ARBA" id="ARBA00004953"/>
    </source>
</evidence>
<dbReference type="AlphaFoldDB" id="A0A2H5EWM0"/>
<evidence type="ECO:0000256" key="3">
    <source>
        <dbReference type="ARBA" id="ARBA00006263"/>
    </source>
</evidence>
<comment type="pathway">
    <text evidence="2 9">Cofactor biosynthesis; adenosylcobalamin biosynthesis.</text>
</comment>
<keyword evidence="5 9" id="KW-0169">Cobalamin biosynthesis</keyword>
<dbReference type="UniPathway" id="UPA00148"/>
<comment type="function">
    <text evidence="9">Converts cobyric acid to cobinamide by the addition of aminopropanol on the F carboxylic group.</text>
</comment>
<evidence type="ECO:0000256" key="8">
    <source>
        <dbReference type="ARBA" id="ARBA00023136"/>
    </source>
</evidence>
<dbReference type="PANTHER" id="PTHR34308">
    <property type="entry name" value="COBALAMIN BIOSYNTHESIS PROTEIN CBIB"/>
    <property type="match status" value="1"/>
</dbReference>
<dbReference type="GO" id="GO:0009236">
    <property type="term" value="P:cobalamin biosynthetic process"/>
    <property type="evidence" value="ECO:0007669"/>
    <property type="project" value="UniProtKB-UniRule"/>
</dbReference>
<name>A0A2H5EWM0_9RHOB</name>
<dbReference type="EMBL" id="CP025430">
    <property type="protein sequence ID" value="AUH63708.1"/>
    <property type="molecule type" value="Genomic_DNA"/>
</dbReference>
<dbReference type="GO" id="GO:0015420">
    <property type="term" value="F:ABC-type vitamin B12 transporter activity"/>
    <property type="evidence" value="ECO:0007669"/>
    <property type="project" value="UniProtKB-UniRule"/>
</dbReference>
<dbReference type="InterPro" id="IPR004485">
    <property type="entry name" value="Cobalamin_biosynth_CobD/CbiB"/>
</dbReference>
<comment type="similarity">
    <text evidence="3 9">Belongs to the CobD/CbiB family.</text>
</comment>
<dbReference type="PANTHER" id="PTHR34308:SF1">
    <property type="entry name" value="COBALAMIN BIOSYNTHESIS PROTEIN CBIB"/>
    <property type="match status" value="1"/>
</dbReference>
<dbReference type="KEGG" id="pzh:CX676_05645"/>
<keyword evidence="11" id="KW-1185">Reference proteome</keyword>
<dbReference type="HAMAP" id="MF_00024">
    <property type="entry name" value="CobD_CbiB"/>
    <property type="match status" value="1"/>
</dbReference>
<feature type="transmembrane region" description="Helical" evidence="9">
    <location>
        <begin position="286"/>
        <end position="303"/>
    </location>
</feature>